<evidence type="ECO:0000256" key="2">
    <source>
        <dbReference type="SAM" id="Phobius"/>
    </source>
</evidence>
<dbReference type="InterPro" id="IPR050791">
    <property type="entry name" value="Aldo-Keto_reductase"/>
</dbReference>
<feature type="transmembrane region" description="Helical" evidence="2">
    <location>
        <begin position="144"/>
        <end position="163"/>
    </location>
</feature>
<protein>
    <recommendedName>
        <fullName evidence="3">NADP-dependent oxidoreductase domain-containing protein</fullName>
    </recommendedName>
</protein>
<keyword evidence="2" id="KW-0812">Transmembrane</keyword>
<keyword evidence="1" id="KW-0560">Oxidoreductase</keyword>
<evidence type="ECO:0000313" key="4">
    <source>
        <dbReference type="EMBL" id="RFU35928.1"/>
    </source>
</evidence>
<evidence type="ECO:0000259" key="3">
    <source>
        <dbReference type="Pfam" id="PF00248"/>
    </source>
</evidence>
<dbReference type="CDD" id="cd19077">
    <property type="entry name" value="AKR_AKR8A1-2"/>
    <property type="match status" value="1"/>
</dbReference>
<feature type="transmembrane region" description="Helical" evidence="2">
    <location>
        <begin position="67"/>
        <end position="90"/>
    </location>
</feature>
<dbReference type="Gene3D" id="3.20.20.100">
    <property type="entry name" value="NADP-dependent oxidoreductase domain"/>
    <property type="match status" value="1"/>
</dbReference>
<dbReference type="EMBL" id="NCSJ02000003">
    <property type="protein sequence ID" value="RFU35928.1"/>
    <property type="molecule type" value="Genomic_DNA"/>
</dbReference>
<sequence>MDVFDAFTWATGGWLALQAVPLMAFPTVIIAMLSPEIREPSRTSVQSSGSKGHTNVRQALEEYFSRCLGLNLLTIAILVIVLTGAIPLTSSVPGEASAGVTSAAEDPKTPYASAVTTIATVYHAASAVFCYVSHHTTGRWGLMMGTFGSGVLGAVGLWCLLFASSTRRISKRTGADKRTSGFPFQNSASASAQKKAQKRLTVAAMTTLFGKEIGPIGYGLMGLTWRPQPPSDERCFAAMKAALAAGCNFWNGGEFYGTPEHNSLTLLARYFAKYPEDADKVILSIKGGYGPSGPDSSPEGVRRSLDNCIKLIDGKKKIDIFECSRVDKKTPIETTMKVLEEEYVKTGKIDGISLSEVGAATIRRAAAVTKIVAVEVELSLFSTDIFKNGVAETCGELNIPIVAYSPIGRGFLSGQLKSPDDIPDGEIRKLFPRFQPDAFEHNLELVRNVEKIAAKKGCTPAQLALGWVHQLSKKGKNPEIIPIPGASTADHATENGVLVSLTEEELAGIDAILSKFEPVGARYGGPAAAFMEG</sequence>
<dbReference type="SUPFAM" id="SSF51430">
    <property type="entry name" value="NAD(P)-linked oxidoreductase"/>
    <property type="match status" value="1"/>
</dbReference>
<dbReference type="GO" id="GO:0016491">
    <property type="term" value="F:oxidoreductase activity"/>
    <property type="evidence" value="ECO:0007669"/>
    <property type="project" value="UniProtKB-KW"/>
</dbReference>
<keyword evidence="5" id="KW-1185">Reference proteome</keyword>
<gene>
    <name evidence="4" type="ORF">B7463_g399</name>
</gene>
<feature type="non-terminal residue" evidence="4">
    <location>
        <position position="1"/>
    </location>
</feature>
<reference evidence="4 5" key="1">
    <citation type="submission" date="2018-05" db="EMBL/GenBank/DDBJ databases">
        <title>Draft genome sequence of Scytalidium lignicola DSM 105466, a ubiquitous saprotrophic fungus.</title>
        <authorList>
            <person name="Buettner E."/>
            <person name="Gebauer A.M."/>
            <person name="Hofrichter M."/>
            <person name="Liers C."/>
            <person name="Kellner H."/>
        </authorList>
    </citation>
    <scope>NUCLEOTIDE SEQUENCE [LARGE SCALE GENOMIC DNA]</scope>
    <source>
        <strain evidence="4 5">DSM 105466</strain>
    </source>
</reference>
<dbReference type="Proteomes" id="UP000258309">
    <property type="component" value="Unassembled WGS sequence"/>
</dbReference>
<feature type="non-terminal residue" evidence="4">
    <location>
        <position position="533"/>
    </location>
</feature>
<dbReference type="AlphaFoldDB" id="A0A3E2HRC9"/>
<proteinExistence type="predicted"/>
<comment type="caution">
    <text evidence="4">The sequence shown here is derived from an EMBL/GenBank/DDBJ whole genome shotgun (WGS) entry which is preliminary data.</text>
</comment>
<feature type="domain" description="NADP-dependent oxidoreductase" evidence="3">
    <location>
        <begin position="215"/>
        <end position="513"/>
    </location>
</feature>
<feature type="transmembrane region" description="Helical" evidence="2">
    <location>
        <begin position="12"/>
        <end position="33"/>
    </location>
</feature>
<dbReference type="OrthoDB" id="37537at2759"/>
<dbReference type="Pfam" id="PF00248">
    <property type="entry name" value="Aldo_ket_red"/>
    <property type="match status" value="1"/>
</dbReference>
<keyword evidence="2" id="KW-1133">Transmembrane helix</keyword>
<accession>A0A3E2HRC9</accession>
<dbReference type="InterPro" id="IPR023210">
    <property type="entry name" value="NADP_OxRdtase_dom"/>
</dbReference>
<dbReference type="PANTHER" id="PTHR43625">
    <property type="entry name" value="AFLATOXIN B1 ALDEHYDE REDUCTASE"/>
    <property type="match status" value="1"/>
</dbReference>
<name>A0A3E2HRC9_SCYLI</name>
<organism evidence="4 5">
    <name type="scientific">Scytalidium lignicola</name>
    <name type="common">Hyphomycete</name>
    <dbReference type="NCBI Taxonomy" id="5539"/>
    <lineage>
        <taxon>Eukaryota</taxon>
        <taxon>Fungi</taxon>
        <taxon>Dikarya</taxon>
        <taxon>Ascomycota</taxon>
        <taxon>Pezizomycotina</taxon>
        <taxon>Leotiomycetes</taxon>
        <taxon>Leotiomycetes incertae sedis</taxon>
        <taxon>Scytalidium</taxon>
    </lineage>
</organism>
<keyword evidence="2" id="KW-0472">Membrane</keyword>
<dbReference type="GO" id="GO:0005737">
    <property type="term" value="C:cytoplasm"/>
    <property type="evidence" value="ECO:0007669"/>
    <property type="project" value="TreeGrafter"/>
</dbReference>
<dbReference type="STRING" id="5539.A0A3E2HRC9"/>
<dbReference type="PANTHER" id="PTHR43625:SF78">
    <property type="entry name" value="PYRIDOXAL REDUCTASE-RELATED"/>
    <property type="match status" value="1"/>
</dbReference>
<feature type="transmembrane region" description="Helical" evidence="2">
    <location>
        <begin position="110"/>
        <end position="132"/>
    </location>
</feature>
<evidence type="ECO:0000313" key="5">
    <source>
        <dbReference type="Proteomes" id="UP000258309"/>
    </source>
</evidence>
<dbReference type="InterPro" id="IPR036812">
    <property type="entry name" value="NAD(P)_OxRdtase_dom_sf"/>
</dbReference>
<evidence type="ECO:0000256" key="1">
    <source>
        <dbReference type="ARBA" id="ARBA00023002"/>
    </source>
</evidence>